<keyword evidence="4" id="KW-0175">Coiled coil</keyword>
<sequence length="350" mass="40520">MNVLDTSFKRSNFEVEFKSSTLFECALGIAMITYPKLHEQLEKTKVELEQLRKSVSRELQAELDYCQQHNTWKMILQLLHQRDCFSLQDFFNFLDELNHQQFTYLVFPYLDESQQANRMLASEGDYHSVKEMAAACIDHVFFPQMITFIAETDTSKLILHIKNLMEGWAHEVMKNEEVEQILQRDVLEKQQRLVQSSPEKVVQWSTGSVYKPEVNVERVLLIPHTIYRPWTIEANLEQTKVFYYPVSDASLHGMLDTAQPPAYLVQAYKALADEKRLRILNLLSDSNRSLKELTDILDIGKTTIHHHLAILRSAHMVTVTGAMYSLNKSALGGYEASLLEYLRVEVTGEK</sequence>
<dbReference type="KEGG" id="ppsr:I6J18_18020"/>
<dbReference type="Gene3D" id="1.10.10.10">
    <property type="entry name" value="Winged helix-like DNA-binding domain superfamily/Winged helix DNA-binding domain"/>
    <property type="match status" value="1"/>
</dbReference>
<evidence type="ECO:0000256" key="3">
    <source>
        <dbReference type="ARBA" id="ARBA00023163"/>
    </source>
</evidence>
<feature type="domain" description="HTH arsR-type" evidence="5">
    <location>
        <begin position="255"/>
        <end position="350"/>
    </location>
</feature>
<dbReference type="Proteomes" id="UP000595254">
    <property type="component" value="Chromosome"/>
</dbReference>
<dbReference type="CDD" id="cd00090">
    <property type="entry name" value="HTH_ARSR"/>
    <property type="match status" value="1"/>
</dbReference>
<dbReference type="PRINTS" id="PR00778">
    <property type="entry name" value="HTHARSR"/>
</dbReference>
<accession>A0A974NK95</accession>
<proteinExistence type="predicted"/>
<dbReference type="SMART" id="SM00418">
    <property type="entry name" value="HTH_ARSR"/>
    <property type="match status" value="1"/>
</dbReference>
<protein>
    <submittedName>
        <fullName evidence="6">Winged helix-turn-helix transcriptional regulator</fullName>
    </submittedName>
</protein>
<reference evidence="6 7" key="1">
    <citation type="submission" date="2021-01" db="EMBL/GenBank/DDBJ databases">
        <title>FDA dAtabase for Regulatory Grade micrObial Sequences (FDA-ARGOS): Supporting development and validation of Infectious Disease Dx tests.</title>
        <authorList>
            <person name="Nelson B."/>
            <person name="Plummer A."/>
            <person name="Tallon L."/>
            <person name="Sadzewicz L."/>
            <person name="Zhao X."/>
            <person name="Boylan J."/>
            <person name="Ott S."/>
            <person name="Bowen H."/>
            <person name="Vavikolanu K."/>
            <person name="Mehta A."/>
            <person name="Aluvathingal J."/>
            <person name="Nadendla S."/>
            <person name="Myers T."/>
            <person name="Yan Y."/>
            <person name="Sichtig H."/>
        </authorList>
    </citation>
    <scope>NUCLEOTIDE SEQUENCE [LARGE SCALE GENOMIC DNA]</scope>
    <source>
        <strain evidence="6 7">FDAARGOS_1161</strain>
    </source>
</reference>
<dbReference type="SUPFAM" id="SSF46785">
    <property type="entry name" value="Winged helix' DNA-binding domain"/>
    <property type="match status" value="1"/>
</dbReference>
<evidence type="ECO:0000313" key="6">
    <source>
        <dbReference type="EMBL" id="QQS99480.1"/>
    </source>
</evidence>
<dbReference type="AlphaFoldDB" id="A0A974NK95"/>
<dbReference type="InterPro" id="IPR036390">
    <property type="entry name" value="WH_DNA-bd_sf"/>
</dbReference>
<keyword evidence="3" id="KW-0804">Transcription</keyword>
<dbReference type="InterPro" id="IPR011991">
    <property type="entry name" value="ArsR-like_HTH"/>
</dbReference>
<dbReference type="InterPro" id="IPR051081">
    <property type="entry name" value="HTH_MetalResp_TranReg"/>
</dbReference>
<dbReference type="PROSITE" id="PS50987">
    <property type="entry name" value="HTH_ARSR_2"/>
    <property type="match status" value="1"/>
</dbReference>
<evidence type="ECO:0000313" key="7">
    <source>
        <dbReference type="Proteomes" id="UP000595254"/>
    </source>
</evidence>
<organism evidence="6 7">
    <name type="scientific">Peribacillus psychrosaccharolyticus</name>
    <name type="common">Bacillus psychrosaccharolyticus</name>
    <dbReference type="NCBI Taxonomy" id="1407"/>
    <lineage>
        <taxon>Bacteria</taxon>
        <taxon>Bacillati</taxon>
        <taxon>Bacillota</taxon>
        <taxon>Bacilli</taxon>
        <taxon>Bacillales</taxon>
        <taxon>Bacillaceae</taxon>
        <taxon>Peribacillus</taxon>
    </lineage>
</organism>
<dbReference type="PANTHER" id="PTHR33154:SF18">
    <property type="entry name" value="ARSENICAL RESISTANCE OPERON REPRESSOR"/>
    <property type="match status" value="1"/>
</dbReference>
<name>A0A974NK95_PERPY</name>
<evidence type="ECO:0000256" key="4">
    <source>
        <dbReference type="SAM" id="Coils"/>
    </source>
</evidence>
<dbReference type="GO" id="GO:0003700">
    <property type="term" value="F:DNA-binding transcription factor activity"/>
    <property type="evidence" value="ECO:0007669"/>
    <property type="project" value="InterPro"/>
</dbReference>
<dbReference type="PANTHER" id="PTHR33154">
    <property type="entry name" value="TRANSCRIPTIONAL REGULATOR, ARSR FAMILY"/>
    <property type="match status" value="1"/>
</dbReference>
<dbReference type="InterPro" id="IPR001845">
    <property type="entry name" value="HTH_ArsR_DNA-bd_dom"/>
</dbReference>
<evidence type="ECO:0000259" key="5">
    <source>
        <dbReference type="PROSITE" id="PS50987"/>
    </source>
</evidence>
<evidence type="ECO:0000256" key="1">
    <source>
        <dbReference type="ARBA" id="ARBA00023015"/>
    </source>
</evidence>
<keyword evidence="1" id="KW-0805">Transcription regulation</keyword>
<dbReference type="EMBL" id="CP068053">
    <property type="protein sequence ID" value="QQS99480.1"/>
    <property type="molecule type" value="Genomic_DNA"/>
</dbReference>
<keyword evidence="7" id="KW-1185">Reference proteome</keyword>
<gene>
    <name evidence="6" type="ORF">I6J18_18020</name>
</gene>
<dbReference type="Pfam" id="PF01022">
    <property type="entry name" value="HTH_5"/>
    <property type="match status" value="1"/>
</dbReference>
<dbReference type="GO" id="GO:0003677">
    <property type="term" value="F:DNA binding"/>
    <property type="evidence" value="ECO:0007669"/>
    <property type="project" value="UniProtKB-KW"/>
</dbReference>
<keyword evidence="2" id="KW-0238">DNA-binding</keyword>
<evidence type="ECO:0000256" key="2">
    <source>
        <dbReference type="ARBA" id="ARBA00023125"/>
    </source>
</evidence>
<dbReference type="InterPro" id="IPR036388">
    <property type="entry name" value="WH-like_DNA-bd_sf"/>
</dbReference>
<feature type="coiled-coil region" evidence="4">
    <location>
        <begin position="34"/>
        <end position="61"/>
    </location>
</feature>
<dbReference type="RefSeq" id="WP_051387239.1">
    <property type="nucleotide sequence ID" value="NZ_CP068053.1"/>
</dbReference>